<dbReference type="NCBIfam" id="NF010200">
    <property type="entry name" value="PRK13674.1-1"/>
    <property type="match status" value="1"/>
</dbReference>
<dbReference type="Pfam" id="PF02649">
    <property type="entry name" value="GCHY-1"/>
    <property type="match status" value="1"/>
</dbReference>
<dbReference type="EC" id="3.5.4.16" evidence="2"/>
<keyword evidence="1 2" id="KW-0378">Hydrolase</keyword>
<sequence length="255" mass="28762">MEDVQNAQPGISMPIDKVGVKDLRLPLTVRHKAKGTQHTIAKVDLSVDLPAEFKGTHMSRFVEAMEDWAEDLDYGSFKTLLRDIVERLNARSAHCRLVFPYFLRKTSPKSGARGVMDYKCRVEGEYTDGKLLFTLGADVPVMTVCPCSKAISDEGAHSQRAVVRIRCRFDGFVWLEDIIEIAEKAGSCPVYTLLKREDEKHVTEAAFANPCFVEDVVREAARGLKEHPQVSWYRVEVESYESIHNHSAFAVIESE</sequence>
<evidence type="ECO:0000313" key="3">
    <source>
        <dbReference type="EMBL" id="KAB1442420.1"/>
    </source>
</evidence>
<dbReference type="EMBL" id="WAIE01000002">
    <property type="protein sequence ID" value="KAB1442420.1"/>
    <property type="molecule type" value="Genomic_DNA"/>
</dbReference>
<evidence type="ECO:0000256" key="1">
    <source>
        <dbReference type="ARBA" id="ARBA00022801"/>
    </source>
</evidence>
<gene>
    <name evidence="2" type="primary">folE2</name>
    <name evidence="3" type="ORF">F8A88_08225</name>
</gene>
<comment type="pathway">
    <text evidence="2">Cofactor biosynthesis; 7,8-dihydroneopterin triphosphate biosynthesis; 7,8-dihydroneopterin triphosphate from GTP: step 1/1.</text>
</comment>
<keyword evidence="4" id="KW-1185">Reference proteome</keyword>
<dbReference type="RefSeq" id="WP_151150641.1">
    <property type="nucleotide sequence ID" value="NZ_WAIE01000002.1"/>
</dbReference>
<dbReference type="InterPro" id="IPR003801">
    <property type="entry name" value="GTP_cyclohydrolase_FolE2/MptA"/>
</dbReference>
<evidence type="ECO:0000313" key="4">
    <source>
        <dbReference type="Proteomes" id="UP000438699"/>
    </source>
</evidence>
<proteinExistence type="inferred from homology"/>
<comment type="catalytic activity">
    <reaction evidence="2">
        <text>GTP + H2O = 7,8-dihydroneopterin 3'-triphosphate + formate + H(+)</text>
        <dbReference type="Rhea" id="RHEA:17473"/>
        <dbReference type="ChEBI" id="CHEBI:15377"/>
        <dbReference type="ChEBI" id="CHEBI:15378"/>
        <dbReference type="ChEBI" id="CHEBI:15740"/>
        <dbReference type="ChEBI" id="CHEBI:37565"/>
        <dbReference type="ChEBI" id="CHEBI:58462"/>
        <dbReference type="EC" id="3.5.4.16"/>
    </reaction>
</comment>
<evidence type="ECO:0000256" key="2">
    <source>
        <dbReference type="HAMAP-Rule" id="MF_01527"/>
    </source>
</evidence>
<dbReference type="GO" id="GO:0046654">
    <property type="term" value="P:tetrahydrofolate biosynthetic process"/>
    <property type="evidence" value="ECO:0007669"/>
    <property type="project" value="UniProtKB-UniRule"/>
</dbReference>
<dbReference type="OrthoDB" id="9774824at2"/>
<comment type="function">
    <text evidence="2">Converts GTP to 7,8-dihydroneopterin triphosphate.</text>
</comment>
<feature type="site" description="May be catalytically important" evidence="2">
    <location>
        <position position="145"/>
    </location>
</feature>
<reference evidence="3 4" key="1">
    <citation type="journal article" date="2017" name="Int. J. Syst. Evol. Microbiol.">
        <title>Desulfovibrio senegalensis sp. nov., a mesophilic sulfate reducer isolated from marine sediment.</title>
        <authorList>
            <person name="Thioye A."/>
            <person name="Gam Z.B.A."/>
            <person name="Mbengue M."/>
            <person name="Cayol J.L."/>
            <person name="Joseph-Bartoli M."/>
            <person name="Toure-Kane C."/>
            <person name="Labat M."/>
        </authorList>
    </citation>
    <scope>NUCLEOTIDE SEQUENCE [LARGE SCALE GENOMIC DNA]</scope>
    <source>
        <strain evidence="3 4">DSM 101509</strain>
    </source>
</reference>
<protein>
    <recommendedName>
        <fullName evidence="2">GTP cyclohydrolase FolE2</fullName>
        <ecNumber evidence="2">3.5.4.16</ecNumber>
    </recommendedName>
</protein>
<dbReference type="PANTHER" id="PTHR36445">
    <property type="entry name" value="GTP CYCLOHYDROLASE MPTA"/>
    <property type="match status" value="1"/>
</dbReference>
<organism evidence="3 4">
    <name type="scientific">Pseudodesulfovibrio senegalensis</name>
    <dbReference type="NCBI Taxonomy" id="1721087"/>
    <lineage>
        <taxon>Bacteria</taxon>
        <taxon>Pseudomonadati</taxon>
        <taxon>Thermodesulfobacteriota</taxon>
        <taxon>Desulfovibrionia</taxon>
        <taxon>Desulfovibrionales</taxon>
        <taxon>Desulfovibrionaceae</taxon>
    </lineage>
</organism>
<dbReference type="PANTHER" id="PTHR36445:SF1">
    <property type="entry name" value="GTP CYCLOHYDROLASE MPTA"/>
    <property type="match status" value="1"/>
</dbReference>
<dbReference type="Gene3D" id="3.10.270.10">
    <property type="entry name" value="Urate Oxidase"/>
    <property type="match status" value="1"/>
</dbReference>
<dbReference type="AlphaFoldDB" id="A0A6N6N4I3"/>
<comment type="similarity">
    <text evidence="2">Belongs to the GTP cyclohydrolase IV family.</text>
</comment>
<dbReference type="GO" id="GO:0003934">
    <property type="term" value="F:GTP cyclohydrolase I activity"/>
    <property type="evidence" value="ECO:0007669"/>
    <property type="project" value="UniProtKB-UniRule"/>
</dbReference>
<dbReference type="UniPathway" id="UPA00848">
    <property type="reaction ID" value="UER00151"/>
</dbReference>
<dbReference type="HAMAP" id="MF_01527_B">
    <property type="entry name" value="GTP_cyclohydrol_B"/>
    <property type="match status" value="1"/>
</dbReference>
<dbReference type="InterPro" id="IPR022838">
    <property type="entry name" value="GTP_cyclohydrolase_FolE2"/>
</dbReference>
<comment type="caution">
    <text evidence="3">The sequence shown here is derived from an EMBL/GenBank/DDBJ whole genome shotgun (WGS) entry which is preliminary data.</text>
</comment>
<name>A0A6N6N4I3_9BACT</name>
<accession>A0A6N6N4I3</accession>
<dbReference type="Proteomes" id="UP000438699">
    <property type="component" value="Unassembled WGS sequence"/>
</dbReference>